<dbReference type="EMBL" id="QFFJ01000002">
    <property type="protein sequence ID" value="RBL90702.1"/>
    <property type="molecule type" value="Genomic_DNA"/>
</dbReference>
<dbReference type="PROSITE" id="PS50110">
    <property type="entry name" value="RESPONSE_REGULATORY"/>
    <property type="match status" value="1"/>
</dbReference>
<dbReference type="CDD" id="cd06170">
    <property type="entry name" value="LuxR_C_like"/>
    <property type="match status" value="1"/>
</dbReference>
<dbReference type="Gene3D" id="3.40.50.2300">
    <property type="match status" value="1"/>
</dbReference>
<dbReference type="Pfam" id="PF00196">
    <property type="entry name" value="GerE"/>
    <property type="match status" value="1"/>
</dbReference>
<dbReference type="PROSITE" id="PS50043">
    <property type="entry name" value="HTH_LUXR_2"/>
    <property type="match status" value="1"/>
</dbReference>
<dbReference type="PANTHER" id="PTHR45566:SF2">
    <property type="entry name" value="NARL SUBFAMILY"/>
    <property type="match status" value="1"/>
</dbReference>
<dbReference type="InterPro" id="IPR001789">
    <property type="entry name" value="Sig_transdc_resp-reg_receiver"/>
</dbReference>
<evidence type="ECO:0000313" key="6">
    <source>
        <dbReference type="EMBL" id="RBL90702.1"/>
    </source>
</evidence>
<dbReference type="SUPFAM" id="SSF46894">
    <property type="entry name" value="C-terminal effector domain of the bipartite response regulators"/>
    <property type="match status" value="1"/>
</dbReference>
<dbReference type="Pfam" id="PF00072">
    <property type="entry name" value="Response_reg"/>
    <property type="match status" value="1"/>
</dbReference>
<evidence type="ECO:0000259" key="5">
    <source>
        <dbReference type="PROSITE" id="PS50110"/>
    </source>
</evidence>
<proteinExistence type="predicted"/>
<dbReference type="GO" id="GO:0000160">
    <property type="term" value="P:phosphorelay signal transduction system"/>
    <property type="evidence" value="ECO:0007669"/>
    <property type="project" value="InterPro"/>
</dbReference>
<feature type="domain" description="HTH luxR-type" evidence="4">
    <location>
        <begin position="140"/>
        <end position="205"/>
    </location>
</feature>
<keyword evidence="7" id="KW-1185">Reference proteome</keyword>
<keyword evidence="1 3" id="KW-0597">Phosphoprotein</keyword>
<evidence type="ECO:0000256" key="1">
    <source>
        <dbReference type="ARBA" id="ARBA00022553"/>
    </source>
</evidence>
<sequence>MIRIITVDDHPIVLEGLKNLLLNEPDVVLEKQVSSGKDTLQALREFQPDIILLDINLPDINGIVLCGDIRKTYNQVSIVVLSNSNDRNIILSAVGNGASGYILKNTPMEEIPDAIRKVHGGGIYFCTGTQKVLNNKGPELTLQLPHLTRREKEVLSLIGQGNTSQEIASQLFISTYTVDGHRKKIMEKFKVNSMAAVIKIATENSLM</sequence>
<dbReference type="SMART" id="SM00448">
    <property type="entry name" value="REC"/>
    <property type="match status" value="1"/>
</dbReference>
<reference evidence="6 7" key="1">
    <citation type="submission" date="2018-05" db="EMBL/GenBank/DDBJ databases">
        <title>Chitinophaga sp. K3CV102501T nov., isolated from isolated from a monsoon evergreen broad-leaved forest soil.</title>
        <authorList>
            <person name="Lv Y."/>
        </authorList>
    </citation>
    <scope>NUCLEOTIDE SEQUENCE [LARGE SCALE GENOMIC DNA]</scope>
    <source>
        <strain evidence="6 7">GDMCC 1.1325</strain>
    </source>
</reference>
<dbReference type="SMART" id="SM00421">
    <property type="entry name" value="HTH_LUXR"/>
    <property type="match status" value="1"/>
</dbReference>
<evidence type="ECO:0000313" key="7">
    <source>
        <dbReference type="Proteomes" id="UP000253410"/>
    </source>
</evidence>
<dbReference type="InterPro" id="IPR058245">
    <property type="entry name" value="NreC/VraR/RcsB-like_REC"/>
</dbReference>
<feature type="domain" description="Response regulatory" evidence="5">
    <location>
        <begin position="3"/>
        <end position="119"/>
    </location>
</feature>
<comment type="caution">
    <text evidence="6">The sequence shown here is derived from an EMBL/GenBank/DDBJ whole genome shotgun (WGS) entry which is preliminary data.</text>
</comment>
<organism evidence="6 7">
    <name type="scientific">Chitinophaga flava</name>
    <dbReference type="NCBI Taxonomy" id="2259036"/>
    <lineage>
        <taxon>Bacteria</taxon>
        <taxon>Pseudomonadati</taxon>
        <taxon>Bacteroidota</taxon>
        <taxon>Chitinophagia</taxon>
        <taxon>Chitinophagales</taxon>
        <taxon>Chitinophagaceae</taxon>
        <taxon>Chitinophaga</taxon>
    </lineage>
</organism>
<name>A0A365XWF7_9BACT</name>
<evidence type="ECO:0000259" key="4">
    <source>
        <dbReference type="PROSITE" id="PS50043"/>
    </source>
</evidence>
<evidence type="ECO:0000256" key="3">
    <source>
        <dbReference type="PROSITE-ProRule" id="PRU00169"/>
    </source>
</evidence>
<dbReference type="AlphaFoldDB" id="A0A365XWF7"/>
<dbReference type="SUPFAM" id="SSF52172">
    <property type="entry name" value="CheY-like"/>
    <property type="match status" value="1"/>
</dbReference>
<dbReference type="OrthoDB" id="9797341at2"/>
<dbReference type="InterPro" id="IPR051015">
    <property type="entry name" value="EvgA-like"/>
</dbReference>
<dbReference type="InterPro" id="IPR011006">
    <property type="entry name" value="CheY-like_superfamily"/>
</dbReference>
<evidence type="ECO:0000256" key="2">
    <source>
        <dbReference type="ARBA" id="ARBA00023125"/>
    </source>
</evidence>
<dbReference type="Proteomes" id="UP000253410">
    <property type="component" value="Unassembled WGS sequence"/>
</dbReference>
<dbReference type="PRINTS" id="PR00038">
    <property type="entry name" value="HTHLUXR"/>
</dbReference>
<gene>
    <name evidence="6" type="ORF">DF182_30110</name>
</gene>
<dbReference type="PANTHER" id="PTHR45566">
    <property type="entry name" value="HTH-TYPE TRANSCRIPTIONAL REGULATOR YHJB-RELATED"/>
    <property type="match status" value="1"/>
</dbReference>
<dbReference type="GO" id="GO:0003677">
    <property type="term" value="F:DNA binding"/>
    <property type="evidence" value="ECO:0007669"/>
    <property type="project" value="UniProtKB-KW"/>
</dbReference>
<dbReference type="CDD" id="cd17535">
    <property type="entry name" value="REC_NarL-like"/>
    <property type="match status" value="1"/>
</dbReference>
<dbReference type="GO" id="GO:0006355">
    <property type="term" value="P:regulation of DNA-templated transcription"/>
    <property type="evidence" value="ECO:0007669"/>
    <property type="project" value="InterPro"/>
</dbReference>
<protein>
    <submittedName>
        <fullName evidence="6">DNA-binding response regulator</fullName>
    </submittedName>
</protein>
<dbReference type="RefSeq" id="WP_113619458.1">
    <property type="nucleotide sequence ID" value="NZ_QFFJ01000002.1"/>
</dbReference>
<keyword evidence="2 6" id="KW-0238">DNA-binding</keyword>
<dbReference type="InterPro" id="IPR000792">
    <property type="entry name" value="Tscrpt_reg_LuxR_C"/>
</dbReference>
<dbReference type="InterPro" id="IPR016032">
    <property type="entry name" value="Sig_transdc_resp-reg_C-effctor"/>
</dbReference>
<accession>A0A365XWF7</accession>
<feature type="modified residue" description="4-aspartylphosphate" evidence="3">
    <location>
        <position position="54"/>
    </location>
</feature>